<organism evidence="2 3">
    <name type="scientific">Stylosanthes scabra</name>
    <dbReference type="NCBI Taxonomy" id="79078"/>
    <lineage>
        <taxon>Eukaryota</taxon>
        <taxon>Viridiplantae</taxon>
        <taxon>Streptophyta</taxon>
        <taxon>Embryophyta</taxon>
        <taxon>Tracheophyta</taxon>
        <taxon>Spermatophyta</taxon>
        <taxon>Magnoliopsida</taxon>
        <taxon>eudicotyledons</taxon>
        <taxon>Gunneridae</taxon>
        <taxon>Pentapetalae</taxon>
        <taxon>rosids</taxon>
        <taxon>fabids</taxon>
        <taxon>Fabales</taxon>
        <taxon>Fabaceae</taxon>
        <taxon>Papilionoideae</taxon>
        <taxon>50 kb inversion clade</taxon>
        <taxon>dalbergioids sensu lato</taxon>
        <taxon>Dalbergieae</taxon>
        <taxon>Pterocarpus clade</taxon>
        <taxon>Stylosanthes</taxon>
    </lineage>
</organism>
<feature type="compositionally biased region" description="Acidic residues" evidence="1">
    <location>
        <begin position="55"/>
        <end position="66"/>
    </location>
</feature>
<name>A0ABU6ZKC1_9FABA</name>
<keyword evidence="3" id="KW-1185">Reference proteome</keyword>
<dbReference type="Proteomes" id="UP001341840">
    <property type="component" value="Unassembled WGS sequence"/>
</dbReference>
<feature type="compositionally biased region" description="Basic and acidic residues" evidence="1">
    <location>
        <begin position="42"/>
        <end position="54"/>
    </location>
</feature>
<sequence>NIQGRGIPVNIENLKINRQREEEMRIERQRYQRIIEEVAAQRAKEQNKGKARRDEDEDDDEDEDED</sequence>
<evidence type="ECO:0000256" key="1">
    <source>
        <dbReference type="SAM" id="MobiDB-lite"/>
    </source>
</evidence>
<gene>
    <name evidence="2" type="ORF">PIB30_063969</name>
</gene>
<evidence type="ECO:0000313" key="3">
    <source>
        <dbReference type="Proteomes" id="UP001341840"/>
    </source>
</evidence>
<evidence type="ECO:0000313" key="2">
    <source>
        <dbReference type="EMBL" id="MED6222391.1"/>
    </source>
</evidence>
<accession>A0ABU6ZKC1</accession>
<dbReference type="EMBL" id="JASCZI010272477">
    <property type="protein sequence ID" value="MED6222391.1"/>
    <property type="molecule type" value="Genomic_DNA"/>
</dbReference>
<feature type="non-terminal residue" evidence="2">
    <location>
        <position position="1"/>
    </location>
</feature>
<reference evidence="2 3" key="1">
    <citation type="journal article" date="2023" name="Plants (Basel)">
        <title>Bridging the Gap: Combining Genomics and Transcriptomics Approaches to Understand Stylosanthes scabra, an Orphan Legume from the Brazilian Caatinga.</title>
        <authorList>
            <person name="Ferreira-Neto J.R.C."/>
            <person name="da Silva M.D."/>
            <person name="Binneck E."/>
            <person name="de Melo N.F."/>
            <person name="da Silva R.H."/>
            <person name="de Melo A.L.T.M."/>
            <person name="Pandolfi V."/>
            <person name="Bustamante F.O."/>
            <person name="Brasileiro-Vidal A.C."/>
            <person name="Benko-Iseppon A.M."/>
        </authorList>
    </citation>
    <scope>NUCLEOTIDE SEQUENCE [LARGE SCALE GENOMIC DNA]</scope>
    <source>
        <tissue evidence="2">Leaves</tissue>
    </source>
</reference>
<feature type="region of interest" description="Disordered" evidence="1">
    <location>
        <begin position="42"/>
        <end position="66"/>
    </location>
</feature>
<proteinExistence type="predicted"/>
<comment type="caution">
    <text evidence="2">The sequence shown here is derived from an EMBL/GenBank/DDBJ whole genome shotgun (WGS) entry which is preliminary data.</text>
</comment>
<protein>
    <submittedName>
        <fullName evidence="2">Uncharacterized protein</fullName>
    </submittedName>
</protein>